<dbReference type="Proteomes" id="UP001044222">
    <property type="component" value="Chromosome 14"/>
</dbReference>
<dbReference type="EMBL" id="JAFIRN010000014">
    <property type="protein sequence ID" value="KAG5835364.1"/>
    <property type="molecule type" value="Genomic_DNA"/>
</dbReference>
<comment type="caution">
    <text evidence="3">The sequence shown here is derived from an EMBL/GenBank/DDBJ whole genome shotgun (WGS) entry which is preliminary data.</text>
</comment>
<dbReference type="GO" id="GO:0000711">
    <property type="term" value="P:meiotic DNA repair synthesis"/>
    <property type="evidence" value="ECO:0007669"/>
    <property type="project" value="TreeGrafter"/>
</dbReference>
<name>A0A9D3RLU1_ANGAN</name>
<feature type="compositionally biased region" description="Basic and acidic residues" evidence="2">
    <location>
        <begin position="577"/>
        <end position="595"/>
    </location>
</feature>
<feature type="region of interest" description="Disordered" evidence="2">
    <location>
        <begin position="544"/>
        <end position="564"/>
    </location>
</feature>
<keyword evidence="1" id="KW-0175">Coiled coil</keyword>
<dbReference type="Pfam" id="PF05483">
    <property type="entry name" value="SCP-1"/>
    <property type="match status" value="1"/>
</dbReference>
<proteinExistence type="predicted"/>
<dbReference type="AlphaFoldDB" id="A0A9D3RLU1"/>
<dbReference type="GO" id="GO:0003690">
    <property type="term" value="F:double-stranded DNA binding"/>
    <property type="evidence" value="ECO:0007669"/>
    <property type="project" value="TreeGrafter"/>
</dbReference>
<feature type="coiled-coil region" evidence="1">
    <location>
        <begin position="143"/>
        <end position="170"/>
    </location>
</feature>
<organism evidence="3 4">
    <name type="scientific">Anguilla anguilla</name>
    <name type="common">European freshwater eel</name>
    <name type="synonym">Muraena anguilla</name>
    <dbReference type="NCBI Taxonomy" id="7936"/>
    <lineage>
        <taxon>Eukaryota</taxon>
        <taxon>Metazoa</taxon>
        <taxon>Chordata</taxon>
        <taxon>Craniata</taxon>
        <taxon>Vertebrata</taxon>
        <taxon>Euteleostomi</taxon>
        <taxon>Actinopterygii</taxon>
        <taxon>Neopterygii</taxon>
        <taxon>Teleostei</taxon>
        <taxon>Anguilliformes</taxon>
        <taxon>Anguillidae</taxon>
        <taxon>Anguilla</taxon>
    </lineage>
</organism>
<gene>
    <name evidence="3" type="ORF">ANANG_G00243130</name>
</gene>
<feature type="region of interest" description="Disordered" evidence="2">
    <location>
        <begin position="577"/>
        <end position="604"/>
    </location>
</feature>
<feature type="region of interest" description="Disordered" evidence="2">
    <location>
        <begin position="804"/>
        <end position="825"/>
    </location>
</feature>
<dbReference type="GO" id="GO:0001673">
    <property type="term" value="C:male germ cell nucleus"/>
    <property type="evidence" value="ECO:0007669"/>
    <property type="project" value="TreeGrafter"/>
</dbReference>
<accession>A0A9D3RLU1</accession>
<evidence type="ECO:0000313" key="4">
    <source>
        <dbReference type="Proteomes" id="UP001044222"/>
    </source>
</evidence>
<evidence type="ECO:0000256" key="1">
    <source>
        <dbReference type="SAM" id="Coils"/>
    </source>
</evidence>
<keyword evidence="4" id="KW-1185">Reference proteome</keyword>
<dbReference type="PANTHER" id="PTHR46918:SF1">
    <property type="entry name" value="SYNAPTONEMAL COMPLEX PROTEIN 1"/>
    <property type="match status" value="1"/>
</dbReference>
<feature type="coiled-coil region" evidence="1">
    <location>
        <begin position="213"/>
        <end position="338"/>
    </location>
</feature>
<reference evidence="3" key="1">
    <citation type="submission" date="2021-01" db="EMBL/GenBank/DDBJ databases">
        <title>A chromosome-scale assembly of European eel, Anguilla anguilla.</title>
        <authorList>
            <person name="Henkel C."/>
            <person name="Jong-Raadsen S.A."/>
            <person name="Dufour S."/>
            <person name="Weltzien F.-A."/>
            <person name="Palstra A.P."/>
            <person name="Pelster B."/>
            <person name="Spaink H.P."/>
            <person name="Van Den Thillart G.E."/>
            <person name="Jansen H."/>
            <person name="Zahm M."/>
            <person name="Klopp C."/>
            <person name="Cedric C."/>
            <person name="Louis A."/>
            <person name="Berthelot C."/>
            <person name="Parey E."/>
            <person name="Roest Crollius H."/>
            <person name="Montfort J."/>
            <person name="Robinson-Rechavi M."/>
            <person name="Bucao C."/>
            <person name="Bouchez O."/>
            <person name="Gislard M."/>
            <person name="Lluch J."/>
            <person name="Milhes M."/>
            <person name="Lampietro C."/>
            <person name="Lopez Roques C."/>
            <person name="Donnadieu C."/>
            <person name="Braasch I."/>
            <person name="Desvignes T."/>
            <person name="Postlethwait J."/>
            <person name="Bobe J."/>
            <person name="Guiguen Y."/>
            <person name="Dirks R."/>
        </authorList>
    </citation>
    <scope>NUCLEOTIDE SEQUENCE</scope>
    <source>
        <strain evidence="3">Tag_6206</strain>
        <tissue evidence="3">Liver</tissue>
    </source>
</reference>
<dbReference type="GO" id="GO:0000801">
    <property type="term" value="C:central element"/>
    <property type="evidence" value="ECO:0007669"/>
    <property type="project" value="TreeGrafter"/>
</dbReference>
<evidence type="ECO:0000313" key="3">
    <source>
        <dbReference type="EMBL" id="KAG5835364.1"/>
    </source>
</evidence>
<protein>
    <recommendedName>
        <fullName evidence="5">Synaptonemal complex protein 1</fullName>
    </recommendedName>
</protein>
<dbReference type="InterPro" id="IPR008827">
    <property type="entry name" value="SYCP1"/>
</dbReference>
<evidence type="ECO:0008006" key="5">
    <source>
        <dbReference type="Google" id="ProtNLM"/>
    </source>
</evidence>
<dbReference type="GO" id="GO:0000802">
    <property type="term" value="C:transverse filament"/>
    <property type="evidence" value="ECO:0007669"/>
    <property type="project" value="TreeGrafter"/>
</dbReference>
<evidence type="ECO:0000256" key="2">
    <source>
        <dbReference type="SAM" id="MobiDB-lite"/>
    </source>
</evidence>
<dbReference type="GO" id="GO:0051878">
    <property type="term" value="P:lateral element assembly"/>
    <property type="evidence" value="ECO:0007669"/>
    <property type="project" value="TreeGrafter"/>
</dbReference>
<dbReference type="GO" id="GO:0051026">
    <property type="term" value="P:chiasma assembly"/>
    <property type="evidence" value="ECO:0007669"/>
    <property type="project" value="TreeGrafter"/>
</dbReference>
<sequence length="998" mass="115219">MERDRAFNFKLLVPPRISPGQVSAVKPQEITEDSGAFMQPVQSFNKPFEKESNMPFPAASMVAPSKSTRQDTAKKIAVMPMEKEEPTFRSSQLYSKLFEEAEKIKCWKTKMDMEIVQKDRKLQDNKRTIENQRKAIQELQFGNESLSMKLEEEMSKNTDLKNKINSTRNMCNLLKETFERSAEKMHLYESEREETQHLFMQNSENIQRMISAFEELRVQAETDRHDLLKLQEELKECDRIKEKFQTEFTNKHEEVILLHMKLNEKENELQDLLRTLQEARQSCDQLHEAAKQHQEMLEVSKQEQEVLLEKLQIAEQANKESEEYRKGLETTLAEKTEEYTKALVEKDNSLEELKKIGDEQAKKLQGILATAEELQVTLTFQVQRVKGLEEALGAVTEELKQKTSELEKLQMEETKVLQLTKRLESKNSEIQQLMHRTDILSVEKKFAEEALETLQKEQENLKEIAQMKESKLCEAEEQLAAALANERTSTEEIERLKRDTEQHKKEYEELRASFTELQLQKEALSLQAQGAAADIRKLEAHLKEGKESEKKIAQEMKRAEEEKQQLRHELEYLKATVEEHSRESETVNKRQEDSNKSLQNELAKKEKQIKALEVKMNTLKTKIETKTKAHEECLKENKNLKRQVATENDKCSQFEMEVSELRGELKAASLRYAEELETLRQAVETQRSSGAQLQEKVHKLQLTAAEAAKSKEETEMKCQHKISDMVALMDKHKNQYDKMFEEKDAELDEKRKREELEMSELKIHNSDLKKQLENEIKEKENMKQEVASLNKKIKTLKEDCKHKMQRTLTPVASSRGIKDTASSKASSGKSRRAIFDFTNEQENESCESLSIERKVMLTPQLKVSESGTLKTSWSSGNKAVVTPRIKSYRIRTPPSPGKSVLLGRSTLELDPKSDSSEPNDSLSFSVQSGPFKRNLYPGGCGPLRQHGHLQKKFESPAEFRSPGAALKLAAVKRMRDAGWTAVTNSDKRKKKVTEKIFA</sequence>
<dbReference type="PANTHER" id="PTHR46918">
    <property type="entry name" value="SYNAPTONEMAL COMPLEX PROTEIN 1"/>
    <property type="match status" value="1"/>
</dbReference>